<protein>
    <submittedName>
        <fullName evidence="1">Putative sporulation protein YtxC</fullName>
    </submittedName>
</protein>
<comment type="caution">
    <text evidence="1">The sequence shown here is derived from an EMBL/GenBank/DDBJ whole genome shotgun (WGS) entry which is preliminary data.</text>
</comment>
<dbReference type="OrthoDB" id="2986513at2"/>
<reference evidence="1 2" key="1">
    <citation type="submission" date="2018-10" db="EMBL/GenBank/DDBJ databases">
        <title>Oceanobacillus sp. YLB-02 draft genome.</title>
        <authorList>
            <person name="Yu L."/>
        </authorList>
    </citation>
    <scope>NUCLEOTIDE SEQUENCE [LARGE SCALE GENOMIC DNA]</scope>
    <source>
        <strain evidence="1 2">YLB-02</strain>
    </source>
</reference>
<keyword evidence="2" id="KW-1185">Reference proteome</keyword>
<organism evidence="1 2">
    <name type="scientific">Oceanobacillus piezotolerans</name>
    <dbReference type="NCBI Taxonomy" id="2448030"/>
    <lineage>
        <taxon>Bacteria</taxon>
        <taxon>Bacillati</taxon>
        <taxon>Bacillota</taxon>
        <taxon>Bacilli</taxon>
        <taxon>Bacillales</taxon>
        <taxon>Bacillaceae</taxon>
        <taxon>Oceanobacillus</taxon>
    </lineage>
</organism>
<sequence length="286" mass="33963">MLEAYFGSDKEVLRFCEYLFGKSNQIQLHWKLHEEWGNHIQIEENIPSKQLKELMANAMAHVFMENRLGNMIRSTIKKYYYYRDTDEIERIYEIANWIITGEDDSSIQIRKTKKDEPSQLLVSLFIANMKSTRIFHYDSIIKFGLGVFKDYLIHYIGLAIDEFKREEDHQEFVNMLRNYISKKQPKIPMIHILQGSHFTFYKESGKMFSALELRTIMQNEPLYIVGLDEDEMNLAPLIAMSPQQIKIYGDDPSEAKTLTVINVFQERVTFESANHFPFQYYYKNEQ</sequence>
<evidence type="ECO:0000313" key="2">
    <source>
        <dbReference type="Proteomes" id="UP000270219"/>
    </source>
</evidence>
<name>A0A498D9W6_9BACI</name>
<accession>A0A498D9W6</accession>
<dbReference type="InterPro" id="IPR014199">
    <property type="entry name" value="Spore_YtxC"/>
</dbReference>
<evidence type="ECO:0000313" key="1">
    <source>
        <dbReference type="EMBL" id="RLL47904.1"/>
    </source>
</evidence>
<dbReference type="RefSeq" id="WP_121520551.1">
    <property type="nucleotide sequence ID" value="NZ_RCHR01000001.1"/>
</dbReference>
<proteinExistence type="predicted"/>
<dbReference type="Pfam" id="PF08812">
    <property type="entry name" value="YtxC"/>
    <property type="match status" value="1"/>
</dbReference>
<dbReference type="Proteomes" id="UP000270219">
    <property type="component" value="Unassembled WGS sequence"/>
</dbReference>
<gene>
    <name evidence="1" type="ORF">D8M04_01085</name>
</gene>
<dbReference type="EMBL" id="RCHR01000001">
    <property type="protein sequence ID" value="RLL47904.1"/>
    <property type="molecule type" value="Genomic_DNA"/>
</dbReference>
<dbReference type="AlphaFoldDB" id="A0A498D9W6"/>